<evidence type="ECO:0000313" key="3">
    <source>
        <dbReference type="Proteomes" id="UP000680206"/>
    </source>
</evidence>
<comment type="caution">
    <text evidence="2">The sequence shown here is derived from an EMBL/GenBank/DDBJ whole genome shotgun (WGS) entry which is preliminary data.</text>
</comment>
<evidence type="ECO:0000259" key="1">
    <source>
        <dbReference type="Pfam" id="PF04149"/>
    </source>
</evidence>
<sequence length="67" mass="7404">MTKQAGEPQWRTSSYTERQDCVELAALDADSIGIRDSKNPAGPRLSVTRADLRDLVSRVKAGQLDRC</sequence>
<protein>
    <submittedName>
        <fullName evidence="2">DUF397 domain-containing protein</fullName>
    </submittedName>
</protein>
<name>A0ABS3S879_9ACTN</name>
<accession>A0ABS3S879</accession>
<gene>
    <name evidence="2" type="ORF">J4709_47405</name>
</gene>
<organism evidence="2 3">
    <name type="scientific">Actinomadura violacea</name>
    <dbReference type="NCBI Taxonomy" id="2819934"/>
    <lineage>
        <taxon>Bacteria</taxon>
        <taxon>Bacillati</taxon>
        <taxon>Actinomycetota</taxon>
        <taxon>Actinomycetes</taxon>
        <taxon>Streptosporangiales</taxon>
        <taxon>Thermomonosporaceae</taxon>
        <taxon>Actinomadura</taxon>
    </lineage>
</organism>
<dbReference type="Pfam" id="PF04149">
    <property type="entry name" value="DUF397"/>
    <property type="match status" value="1"/>
</dbReference>
<dbReference type="InterPro" id="IPR007278">
    <property type="entry name" value="DUF397"/>
</dbReference>
<proteinExistence type="predicted"/>
<evidence type="ECO:0000313" key="2">
    <source>
        <dbReference type="EMBL" id="MBO2465215.1"/>
    </source>
</evidence>
<keyword evidence="3" id="KW-1185">Reference proteome</keyword>
<feature type="domain" description="DUF397" evidence="1">
    <location>
        <begin position="9"/>
        <end position="60"/>
    </location>
</feature>
<dbReference type="Proteomes" id="UP000680206">
    <property type="component" value="Unassembled WGS sequence"/>
</dbReference>
<dbReference type="EMBL" id="JAGEPF010000043">
    <property type="protein sequence ID" value="MBO2465215.1"/>
    <property type="molecule type" value="Genomic_DNA"/>
</dbReference>
<dbReference type="RefSeq" id="WP_208252065.1">
    <property type="nucleotide sequence ID" value="NZ_JAGEPF010000043.1"/>
</dbReference>
<reference evidence="2 3" key="1">
    <citation type="submission" date="2021-03" db="EMBL/GenBank/DDBJ databases">
        <title>Actinomadura violae sp. nov., isolated from lichen in Thailand.</title>
        <authorList>
            <person name="Kanchanasin P."/>
            <person name="Saeng-In P."/>
            <person name="Phongsopitanun W."/>
            <person name="Yuki M."/>
            <person name="Kudo T."/>
            <person name="Ohkuma M."/>
            <person name="Tanasupawat S."/>
        </authorList>
    </citation>
    <scope>NUCLEOTIDE SEQUENCE [LARGE SCALE GENOMIC DNA]</scope>
    <source>
        <strain evidence="2 3">LCR2-06</strain>
    </source>
</reference>